<evidence type="ECO:0000313" key="1">
    <source>
        <dbReference type="EMBL" id="KAI5663820.1"/>
    </source>
</evidence>
<comment type="caution">
    <text evidence="1">The sequence shown here is derived from an EMBL/GenBank/DDBJ whole genome shotgun (WGS) entry which is preliminary data.</text>
</comment>
<protein>
    <submittedName>
        <fullName evidence="1">Uncharacterized protein</fullName>
    </submittedName>
</protein>
<evidence type="ECO:0000313" key="2">
    <source>
        <dbReference type="Proteomes" id="UP001060085"/>
    </source>
</evidence>
<dbReference type="Proteomes" id="UP001060085">
    <property type="component" value="Linkage Group LG05"/>
</dbReference>
<gene>
    <name evidence="1" type="ORF">M9H77_23143</name>
</gene>
<dbReference type="EMBL" id="CM044705">
    <property type="protein sequence ID" value="KAI5663820.1"/>
    <property type="molecule type" value="Genomic_DNA"/>
</dbReference>
<accession>A0ACC0ASF6</accession>
<organism evidence="1 2">
    <name type="scientific">Catharanthus roseus</name>
    <name type="common">Madagascar periwinkle</name>
    <name type="synonym">Vinca rosea</name>
    <dbReference type="NCBI Taxonomy" id="4058"/>
    <lineage>
        <taxon>Eukaryota</taxon>
        <taxon>Viridiplantae</taxon>
        <taxon>Streptophyta</taxon>
        <taxon>Embryophyta</taxon>
        <taxon>Tracheophyta</taxon>
        <taxon>Spermatophyta</taxon>
        <taxon>Magnoliopsida</taxon>
        <taxon>eudicotyledons</taxon>
        <taxon>Gunneridae</taxon>
        <taxon>Pentapetalae</taxon>
        <taxon>asterids</taxon>
        <taxon>lamiids</taxon>
        <taxon>Gentianales</taxon>
        <taxon>Apocynaceae</taxon>
        <taxon>Rauvolfioideae</taxon>
        <taxon>Vinceae</taxon>
        <taxon>Catharanthinae</taxon>
        <taxon>Catharanthus</taxon>
    </lineage>
</organism>
<name>A0ACC0ASF6_CATRO</name>
<keyword evidence="2" id="KW-1185">Reference proteome</keyword>
<sequence length="255" mass="29001">MRKDMTDMRRDMSNLSMEQRGRTNIGGHVATQRGYVSYNPHVPYETPVQSTHHFYNGGGHTTPRGQRHGGLGGRGYQRPHEEFRGGEAWYEDNFGVKKDGYPNGEDGKLQAPITRARARRIKEKHDQIAQGLIMAIEETMKEGLKLKNEGLEDDGNLPKFLMVQCLNLEQLIEQIIRERIQEEARTEPTIGFQSIMDLCTEDLPCADGMARGMMTLIEESMKEGLKFKIKDFEDGYNFPVAHDSHFKQGLTNGAR</sequence>
<proteinExistence type="predicted"/>
<reference evidence="2" key="1">
    <citation type="journal article" date="2023" name="Nat. Plants">
        <title>Single-cell RNA sequencing provides a high-resolution roadmap for understanding the multicellular compartmentation of specialized metabolism.</title>
        <authorList>
            <person name="Sun S."/>
            <person name="Shen X."/>
            <person name="Li Y."/>
            <person name="Li Y."/>
            <person name="Wang S."/>
            <person name="Li R."/>
            <person name="Zhang H."/>
            <person name="Shen G."/>
            <person name="Guo B."/>
            <person name="Wei J."/>
            <person name="Xu J."/>
            <person name="St-Pierre B."/>
            <person name="Chen S."/>
            <person name="Sun C."/>
        </authorList>
    </citation>
    <scope>NUCLEOTIDE SEQUENCE [LARGE SCALE GENOMIC DNA]</scope>
</reference>